<evidence type="ECO:0000313" key="5">
    <source>
        <dbReference type="EMBL" id="RJX43023.1"/>
    </source>
</evidence>
<evidence type="ECO:0000256" key="2">
    <source>
        <dbReference type="ARBA" id="ARBA00023163"/>
    </source>
</evidence>
<gene>
    <name evidence="5" type="ORF">DM826_07725</name>
</gene>
<dbReference type="PANTHER" id="PTHR34236:SF1">
    <property type="entry name" value="DIMETHYL SULFOXIDE REDUCTASE TRANSCRIPTIONAL ACTIVATOR"/>
    <property type="match status" value="1"/>
</dbReference>
<feature type="domain" description="Bacterioopsin transcriptional activator GAF and HTH associated" evidence="4">
    <location>
        <begin position="19"/>
        <end position="130"/>
    </location>
</feature>
<dbReference type="InterPro" id="IPR007050">
    <property type="entry name" value="HTH_bacterioopsin"/>
</dbReference>
<dbReference type="OrthoDB" id="156233at2157"/>
<dbReference type="RefSeq" id="WP_120102832.1">
    <property type="nucleotide sequence ID" value="NZ_QKNY01000011.1"/>
</dbReference>
<dbReference type="PANTHER" id="PTHR34236">
    <property type="entry name" value="DIMETHYL SULFOXIDE REDUCTASE TRANSCRIPTIONAL ACTIVATOR"/>
    <property type="match status" value="1"/>
</dbReference>
<comment type="caution">
    <text evidence="5">The sequence shown here is derived from an EMBL/GenBank/DDBJ whole genome shotgun (WGS) entry which is preliminary data.</text>
</comment>
<dbReference type="Pfam" id="PF04967">
    <property type="entry name" value="HTH_10"/>
    <property type="match status" value="1"/>
</dbReference>
<protein>
    <submittedName>
        <fullName evidence="5">Helix-turn-helix domain-containing protein</fullName>
    </submittedName>
</protein>
<dbReference type="EMBL" id="QKNY01000011">
    <property type="protein sequence ID" value="RJX43023.1"/>
    <property type="molecule type" value="Genomic_DNA"/>
</dbReference>
<dbReference type="InterPro" id="IPR013324">
    <property type="entry name" value="RNA_pol_sigma_r3/r4-like"/>
</dbReference>
<keyword evidence="1" id="KW-0805">Transcription regulation</keyword>
<keyword evidence="2" id="KW-0804">Transcription</keyword>
<dbReference type="AlphaFoldDB" id="A0A3A6PN87"/>
<sequence length="218" mass="24571">MPVIIELALPATEFQLGQILATEGEGKITLKTMVPLGGRSVPFFHATDHVREKFEARVRDHPTVSNLYVVSSHNAETLYGLDWKMDTEGFFNSVLTVDGHILEATGGQDTWVFQIRFRTHDALSEFQKDCFESDIPVDIRRIYNPTKPDAGPWYGLTAPQRETLMYAVEMGYYALPRQISTQEIANEFDISDQAASERLRRAIDMLVANTLLLTASDT</sequence>
<feature type="domain" description="HTH bat-type" evidence="3">
    <location>
        <begin position="156"/>
        <end position="207"/>
    </location>
</feature>
<organism evidence="5 6">
    <name type="scientific">Halonotius aquaticus</name>
    <dbReference type="NCBI Taxonomy" id="2216978"/>
    <lineage>
        <taxon>Archaea</taxon>
        <taxon>Methanobacteriati</taxon>
        <taxon>Methanobacteriota</taxon>
        <taxon>Stenosarchaea group</taxon>
        <taxon>Halobacteria</taxon>
        <taxon>Halobacteriales</taxon>
        <taxon>Haloferacaceae</taxon>
        <taxon>Halonotius</taxon>
    </lineage>
</organism>
<evidence type="ECO:0000313" key="6">
    <source>
        <dbReference type="Proteomes" id="UP000276588"/>
    </source>
</evidence>
<name>A0A3A6PN87_9EURY</name>
<accession>A0A3A6PN87</accession>
<evidence type="ECO:0000259" key="3">
    <source>
        <dbReference type="Pfam" id="PF04967"/>
    </source>
</evidence>
<keyword evidence="6" id="KW-1185">Reference proteome</keyword>
<evidence type="ECO:0000256" key="1">
    <source>
        <dbReference type="ARBA" id="ARBA00023015"/>
    </source>
</evidence>
<dbReference type="Proteomes" id="UP000276588">
    <property type="component" value="Unassembled WGS sequence"/>
</dbReference>
<dbReference type="Pfam" id="PF15915">
    <property type="entry name" value="BAT"/>
    <property type="match status" value="1"/>
</dbReference>
<evidence type="ECO:0000259" key="4">
    <source>
        <dbReference type="Pfam" id="PF15915"/>
    </source>
</evidence>
<dbReference type="SUPFAM" id="SSF88659">
    <property type="entry name" value="Sigma3 and sigma4 domains of RNA polymerase sigma factors"/>
    <property type="match status" value="1"/>
</dbReference>
<proteinExistence type="predicted"/>
<dbReference type="InterPro" id="IPR031803">
    <property type="entry name" value="BAT_GAF/HTH-assoc"/>
</dbReference>
<reference evidence="5 6" key="1">
    <citation type="submission" date="2018-06" db="EMBL/GenBank/DDBJ databases">
        <title>Halonotius sp. F13-13 a new haloarchaeeon isolated from a solar saltern from Isla Cristina, Huelva, Spain.</title>
        <authorList>
            <person name="Duran-Viseras A."/>
            <person name="Sanchez-Porro C."/>
            <person name="Ventosa A."/>
        </authorList>
    </citation>
    <scope>NUCLEOTIDE SEQUENCE [LARGE SCALE GENOMIC DNA]</scope>
    <source>
        <strain evidence="5 6">F13-13</strain>
    </source>
</reference>